<dbReference type="AlphaFoldDB" id="A0A6A6N649"/>
<reference evidence="1 2" key="1">
    <citation type="journal article" date="2020" name="Mol. Plant">
        <title>The Chromosome-Based Rubber Tree Genome Provides New Insights into Spurge Genome Evolution and Rubber Biosynthesis.</title>
        <authorList>
            <person name="Liu J."/>
            <person name="Shi C."/>
            <person name="Shi C.C."/>
            <person name="Li W."/>
            <person name="Zhang Q.J."/>
            <person name="Zhang Y."/>
            <person name="Li K."/>
            <person name="Lu H.F."/>
            <person name="Shi C."/>
            <person name="Zhu S.T."/>
            <person name="Xiao Z.Y."/>
            <person name="Nan H."/>
            <person name="Yue Y."/>
            <person name="Zhu X.G."/>
            <person name="Wu Y."/>
            <person name="Hong X.N."/>
            <person name="Fan G.Y."/>
            <person name="Tong Y."/>
            <person name="Zhang D."/>
            <person name="Mao C.L."/>
            <person name="Liu Y.L."/>
            <person name="Hao S.J."/>
            <person name="Liu W.Q."/>
            <person name="Lv M.Q."/>
            <person name="Zhang H.B."/>
            <person name="Liu Y."/>
            <person name="Hu-Tang G.R."/>
            <person name="Wang J.P."/>
            <person name="Wang J.H."/>
            <person name="Sun Y.H."/>
            <person name="Ni S.B."/>
            <person name="Chen W.B."/>
            <person name="Zhang X.C."/>
            <person name="Jiao Y.N."/>
            <person name="Eichler E.E."/>
            <person name="Li G.H."/>
            <person name="Liu X."/>
            <person name="Gao L.Z."/>
        </authorList>
    </citation>
    <scope>NUCLEOTIDE SEQUENCE [LARGE SCALE GENOMIC DNA]</scope>
    <source>
        <strain evidence="2">cv. GT1</strain>
        <tissue evidence="1">Leaf</tissue>
    </source>
</reference>
<organism evidence="1 2">
    <name type="scientific">Hevea brasiliensis</name>
    <name type="common">Para rubber tree</name>
    <name type="synonym">Siphonia brasiliensis</name>
    <dbReference type="NCBI Taxonomy" id="3981"/>
    <lineage>
        <taxon>Eukaryota</taxon>
        <taxon>Viridiplantae</taxon>
        <taxon>Streptophyta</taxon>
        <taxon>Embryophyta</taxon>
        <taxon>Tracheophyta</taxon>
        <taxon>Spermatophyta</taxon>
        <taxon>Magnoliopsida</taxon>
        <taxon>eudicotyledons</taxon>
        <taxon>Gunneridae</taxon>
        <taxon>Pentapetalae</taxon>
        <taxon>rosids</taxon>
        <taxon>fabids</taxon>
        <taxon>Malpighiales</taxon>
        <taxon>Euphorbiaceae</taxon>
        <taxon>Crotonoideae</taxon>
        <taxon>Micrandreae</taxon>
        <taxon>Hevea</taxon>
    </lineage>
</organism>
<evidence type="ECO:0000313" key="2">
    <source>
        <dbReference type="Proteomes" id="UP000467840"/>
    </source>
</evidence>
<dbReference type="Proteomes" id="UP000467840">
    <property type="component" value="Chromosome 10"/>
</dbReference>
<gene>
    <name evidence="1" type="ORF">GH714_027101</name>
</gene>
<protein>
    <submittedName>
        <fullName evidence="1">Uncharacterized protein</fullName>
    </submittedName>
</protein>
<accession>A0A6A6N649</accession>
<name>A0A6A6N649_HEVBR</name>
<proteinExistence type="predicted"/>
<comment type="caution">
    <text evidence="1">The sequence shown here is derived from an EMBL/GenBank/DDBJ whole genome shotgun (WGS) entry which is preliminary data.</text>
</comment>
<keyword evidence="2" id="KW-1185">Reference proteome</keyword>
<sequence>MQQQMIQQLLQEMSNNSGGGVQQHPFAGQNMNGSMASNGLGFGSNSSAAPPAAAIVSGSVAGQHQDDIVPDIAHEFTDNGFFNGDLDDNIGYGWKA</sequence>
<dbReference type="EMBL" id="JAAGAX010000003">
    <property type="protein sequence ID" value="KAF2320315.1"/>
    <property type="molecule type" value="Genomic_DNA"/>
</dbReference>
<evidence type="ECO:0000313" key="1">
    <source>
        <dbReference type="EMBL" id="KAF2320315.1"/>
    </source>
</evidence>